<feature type="transmembrane region" description="Helical" evidence="1">
    <location>
        <begin position="108"/>
        <end position="128"/>
    </location>
</feature>
<dbReference type="KEGG" id="ssan:NX02_04705"/>
<keyword evidence="3" id="KW-1185">Reference proteome</keyword>
<dbReference type="PATRIC" id="fig|1123269.5.peg.914"/>
<feature type="transmembrane region" description="Helical" evidence="1">
    <location>
        <begin position="81"/>
        <end position="102"/>
    </location>
</feature>
<name>W0A8M5_9SPHN</name>
<reference evidence="2 3" key="1">
    <citation type="submission" date="2013-07" db="EMBL/GenBank/DDBJ databases">
        <title>Completed genome of Sphingomonas sanxanigenens NX02.</title>
        <authorList>
            <person name="Ma T."/>
            <person name="Huang H."/>
            <person name="Wu M."/>
            <person name="Li X."/>
            <person name="Li G."/>
        </authorList>
    </citation>
    <scope>NUCLEOTIDE SEQUENCE [LARGE SCALE GENOMIC DNA]</scope>
    <source>
        <strain evidence="2 3">NX02</strain>
    </source>
</reference>
<keyword evidence="1" id="KW-0812">Transmembrane</keyword>
<dbReference type="HOGENOM" id="CLU_1776257_0_0_5"/>
<dbReference type="AlphaFoldDB" id="W0A8M5"/>
<accession>W0A8M5</accession>
<evidence type="ECO:0000313" key="3">
    <source>
        <dbReference type="Proteomes" id="UP000018851"/>
    </source>
</evidence>
<keyword evidence="1" id="KW-1133">Transmembrane helix</keyword>
<protein>
    <submittedName>
        <fullName evidence="2">Uncharacterized protein</fullName>
    </submittedName>
</protein>
<organism evidence="2 3">
    <name type="scientific">Sphingomonas sanxanigenens DSM 19645 = NX02</name>
    <dbReference type="NCBI Taxonomy" id="1123269"/>
    <lineage>
        <taxon>Bacteria</taxon>
        <taxon>Pseudomonadati</taxon>
        <taxon>Pseudomonadota</taxon>
        <taxon>Alphaproteobacteria</taxon>
        <taxon>Sphingomonadales</taxon>
        <taxon>Sphingomonadaceae</taxon>
        <taxon>Sphingomonas</taxon>
    </lineage>
</organism>
<evidence type="ECO:0000256" key="1">
    <source>
        <dbReference type="SAM" id="Phobius"/>
    </source>
</evidence>
<dbReference type="RefSeq" id="WP_025290979.1">
    <property type="nucleotide sequence ID" value="NZ_CP006644.1"/>
</dbReference>
<gene>
    <name evidence="2" type="ORF">NX02_04705</name>
</gene>
<sequence length="146" mass="15520">MAKPFPEIIDIDDAMRCCRLGMLASLAFAALGVIGVAVAVITGGGQAVTSMQDGMTWLAGTASAEIVIALVAAWRFRRNRGLIAGSILLLVFLFEFIGKFFIGFPGVFGIVIHLFIGIGIINGIRGAIAMRNTDTLDSEALAREFE</sequence>
<evidence type="ECO:0000313" key="2">
    <source>
        <dbReference type="EMBL" id="AHE52683.1"/>
    </source>
</evidence>
<feature type="transmembrane region" description="Helical" evidence="1">
    <location>
        <begin position="54"/>
        <end position="74"/>
    </location>
</feature>
<dbReference type="Proteomes" id="UP000018851">
    <property type="component" value="Chromosome"/>
</dbReference>
<dbReference type="EMBL" id="CP006644">
    <property type="protein sequence ID" value="AHE52683.1"/>
    <property type="molecule type" value="Genomic_DNA"/>
</dbReference>
<proteinExistence type="predicted"/>
<keyword evidence="1" id="KW-0472">Membrane</keyword>
<feature type="transmembrane region" description="Helical" evidence="1">
    <location>
        <begin position="20"/>
        <end position="42"/>
    </location>
</feature>